<dbReference type="PIRSF" id="PIRSF005091">
    <property type="entry name" value="Mmb_sulf_HI1246"/>
    <property type="match status" value="1"/>
</dbReference>
<feature type="binding site" evidence="10">
    <location>
        <position position="485"/>
    </location>
    <ligand>
        <name>Mn(2+)</name>
        <dbReference type="ChEBI" id="CHEBI:29035"/>
    </ligand>
</feature>
<dbReference type="EMBL" id="UGGP01000001">
    <property type="protein sequence ID" value="STO08848.1"/>
    <property type="molecule type" value="Genomic_DNA"/>
</dbReference>
<keyword evidence="4 11" id="KW-0812">Transmembrane</keyword>
<comment type="subcellular location">
    <subcellularLocation>
        <location evidence="1">Cell membrane</location>
        <topology evidence="1">Multi-pass membrane protein</topology>
    </subcellularLocation>
</comment>
<feature type="active site" evidence="8">
    <location>
        <position position="309"/>
    </location>
</feature>
<feature type="transmembrane region" description="Helical" evidence="11">
    <location>
        <begin position="85"/>
        <end position="105"/>
    </location>
</feature>
<feature type="transmembrane region" description="Helical" evidence="11">
    <location>
        <begin position="165"/>
        <end position="184"/>
    </location>
</feature>
<evidence type="ECO:0000256" key="11">
    <source>
        <dbReference type="SAM" id="Phobius"/>
    </source>
</evidence>
<dbReference type="InterPro" id="IPR017850">
    <property type="entry name" value="Alkaline_phosphatase_core_sf"/>
</dbReference>
<comment type="similarity">
    <text evidence="2 7">Belongs to the LTA synthase family.</text>
</comment>
<sequence>MNPMNQSKGKMARFRQATVNSFQTHRLFWLFTLLLWTKSTIAYQFFFNIPIDNAMQSFILLINPLSSTLFLFAFSFFFGGNKRKWALYILYAISSLILFADTTYYREFTDFLTVPVLFQSSNIETLSSSFLSLLAWKDLLLLGDLIVLPFLLWKMNETGKASRKRVIATFTAAAAMFGFNLALAETERPELLTRSFDRELLVKNLGTFNFHVYDAMLQTKTSAQKAMADGSELAEIESYTRQNYAAPDPEMFGKYKGKNVIAVSFESAQNFTNHMKAPNGEYITPNLNKLIEESHFWPNFYHTTGQGKTSDSEFALDNSLFGLPRGGVYFTNADNEYNALPERLKQDGYHSAVFHANNKSFWNRDQMYANIGIDEFYDQDSYDLGDPADMTEWGLLDDEFFLQSVPMIEELPEPFFAKLITLTNHFPFTMPSEEHELVPKFETNSTTLNNFPQALAYQDYALGLFIDELKANGMWEDTIFIVYGDHNGISTNHNAAMADLLGKDEITPYDVAKLQQVPFAIHLPGQEEGVVHDGVGSQIDMNPTIQHLLGIDTSDQIGFGNDLFAPERNDRAIFRDGTIVTKDHVFTQSICYEAETGEVAADRDVCTPLEEEANKVLEMNDAIIYSDLLRFKEQNE</sequence>
<protein>
    <submittedName>
        <fullName evidence="13">Lipoteichoic acid synthase 1</fullName>
    </submittedName>
</protein>
<reference evidence="13 14" key="1">
    <citation type="submission" date="2018-06" db="EMBL/GenBank/DDBJ databases">
        <authorList>
            <consortium name="Pathogen Informatics"/>
            <person name="Doyle S."/>
        </authorList>
    </citation>
    <scope>NUCLEOTIDE SEQUENCE [LARGE SCALE GENOMIC DNA]</scope>
    <source>
        <strain evidence="13 14">NCTC13163</strain>
    </source>
</reference>
<dbReference type="PANTHER" id="PTHR47371:SF1">
    <property type="entry name" value="LIPOTEICHOIC ACID SYNTHASE-LIKE YQGS"/>
    <property type="match status" value="1"/>
</dbReference>
<evidence type="ECO:0000256" key="8">
    <source>
        <dbReference type="PIRSR" id="PIRSR005091-1"/>
    </source>
</evidence>
<keyword evidence="3 7" id="KW-1003">Cell membrane</keyword>
<organism evidence="13 14">
    <name type="scientific">Exiguobacterium aurantiacum</name>
    <dbReference type="NCBI Taxonomy" id="33987"/>
    <lineage>
        <taxon>Bacteria</taxon>
        <taxon>Bacillati</taxon>
        <taxon>Bacillota</taxon>
        <taxon>Bacilli</taxon>
        <taxon>Bacillales</taxon>
        <taxon>Bacillales Family XII. Incertae Sedis</taxon>
        <taxon>Exiguobacterium</taxon>
    </lineage>
</organism>
<evidence type="ECO:0000256" key="4">
    <source>
        <dbReference type="ARBA" id="ARBA00022692"/>
    </source>
</evidence>
<feature type="binding site" evidence="10">
    <location>
        <position position="486"/>
    </location>
    <ligand>
        <name>Mn(2+)</name>
        <dbReference type="ChEBI" id="CHEBI:29035"/>
    </ligand>
</feature>
<dbReference type="Proteomes" id="UP000254060">
    <property type="component" value="Unassembled WGS sequence"/>
</dbReference>
<feature type="transmembrane region" description="Helical" evidence="11">
    <location>
        <begin position="134"/>
        <end position="153"/>
    </location>
</feature>
<gene>
    <name evidence="13" type="primary">ltaS1_2</name>
    <name evidence="13" type="ORF">NCTC13163_02226</name>
</gene>
<dbReference type="AlphaFoldDB" id="A0A377FVQ7"/>
<keyword evidence="5 11" id="KW-1133">Transmembrane helix</keyword>
<feature type="binding site" evidence="10">
    <location>
        <position position="309"/>
    </location>
    <ligand>
        <name>Mn(2+)</name>
        <dbReference type="ChEBI" id="CHEBI:29035"/>
    </ligand>
</feature>
<dbReference type="InterPro" id="IPR012160">
    <property type="entry name" value="LtaS-like"/>
</dbReference>
<evidence type="ECO:0000256" key="9">
    <source>
        <dbReference type="PIRSR" id="PIRSR005091-2"/>
    </source>
</evidence>
<proteinExistence type="inferred from homology"/>
<keyword evidence="6 7" id="KW-0472">Membrane</keyword>
<evidence type="ECO:0000256" key="7">
    <source>
        <dbReference type="PIRNR" id="PIRNR005091"/>
    </source>
</evidence>
<dbReference type="CDD" id="cd16015">
    <property type="entry name" value="LTA_synthase"/>
    <property type="match status" value="1"/>
</dbReference>
<dbReference type="InterPro" id="IPR050448">
    <property type="entry name" value="OpgB/LTA_synthase_biosynth"/>
</dbReference>
<feature type="transmembrane region" description="Helical" evidence="11">
    <location>
        <begin position="58"/>
        <end position="78"/>
    </location>
</feature>
<evidence type="ECO:0000259" key="12">
    <source>
        <dbReference type="Pfam" id="PF00884"/>
    </source>
</evidence>
<dbReference type="Pfam" id="PF00884">
    <property type="entry name" value="Sulfatase"/>
    <property type="match status" value="1"/>
</dbReference>
<name>A0A377FVQ7_9BACL</name>
<evidence type="ECO:0000256" key="5">
    <source>
        <dbReference type="ARBA" id="ARBA00022989"/>
    </source>
</evidence>
<evidence type="ECO:0000256" key="2">
    <source>
        <dbReference type="ARBA" id="ARBA00009983"/>
    </source>
</evidence>
<dbReference type="STRING" id="1397694.GCA_000702585_02714"/>
<dbReference type="PANTHER" id="PTHR47371">
    <property type="entry name" value="LIPOTEICHOIC ACID SYNTHASE"/>
    <property type="match status" value="1"/>
</dbReference>
<evidence type="ECO:0000256" key="3">
    <source>
        <dbReference type="ARBA" id="ARBA00022475"/>
    </source>
</evidence>
<dbReference type="SUPFAM" id="SSF53649">
    <property type="entry name" value="Alkaline phosphatase-like"/>
    <property type="match status" value="1"/>
</dbReference>
<feature type="binding site" evidence="10">
    <location>
        <position position="266"/>
    </location>
    <ligand>
        <name>Mn(2+)</name>
        <dbReference type="ChEBI" id="CHEBI:29035"/>
    </ligand>
</feature>
<evidence type="ECO:0000313" key="14">
    <source>
        <dbReference type="Proteomes" id="UP000254060"/>
    </source>
</evidence>
<evidence type="ECO:0000256" key="6">
    <source>
        <dbReference type="ARBA" id="ARBA00023136"/>
    </source>
</evidence>
<feature type="binding site" evidence="9">
    <location>
        <position position="425"/>
    </location>
    <ligand>
        <name>substrate</name>
    </ligand>
</feature>
<dbReference type="Gene3D" id="3.40.720.10">
    <property type="entry name" value="Alkaline Phosphatase, subunit A"/>
    <property type="match status" value="1"/>
</dbReference>
<accession>A0A377FVQ7</accession>
<keyword evidence="9" id="KW-0479">Metal-binding</keyword>
<dbReference type="GO" id="GO:0005886">
    <property type="term" value="C:plasma membrane"/>
    <property type="evidence" value="ECO:0007669"/>
    <property type="project" value="UniProtKB-SubCell"/>
</dbReference>
<dbReference type="GO" id="GO:0046872">
    <property type="term" value="F:metal ion binding"/>
    <property type="evidence" value="ECO:0007669"/>
    <property type="project" value="UniProtKB-KW"/>
</dbReference>
<dbReference type="OrthoDB" id="5901192at2"/>
<evidence type="ECO:0000256" key="10">
    <source>
        <dbReference type="PIRSR" id="PIRSR005091-3"/>
    </source>
</evidence>
<evidence type="ECO:0000256" key="1">
    <source>
        <dbReference type="ARBA" id="ARBA00004651"/>
    </source>
</evidence>
<keyword evidence="9" id="KW-0464">Manganese</keyword>
<dbReference type="Gene3D" id="3.30.1120.170">
    <property type="match status" value="1"/>
</dbReference>
<feature type="domain" description="Sulfatase N-terminal" evidence="12">
    <location>
        <begin position="258"/>
        <end position="551"/>
    </location>
</feature>
<dbReference type="InterPro" id="IPR000917">
    <property type="entry name" value="Sulfatase_N"/>
</dbReference>
<dbReference type="RefSeq" id="WP_024371870.1">
    <property type="nucleotide sequence ID" value="NZ_UGGP01000001.1"/>
</dbReference>
<evidence type="ECO:0000313" key="13">
    <source>
        <dbReference type="EMBL" id="STO08848.1"/>
    </source>
</evidence>